<reference evidence="3" key="1">
    <citation type="submission" date="2023-08" db="EMBL/GenBank/DDBJ databases">
        <authorList>
            <person name="Messyasz A."/>
            <person name="Mannisto M.K."/>
            <person name="Kerkhof L.J."/>
            <person name="Haggblom M."/>
        </authorList>
    </citation>
    <scope>NUCLEOTIDE SEQUENCE</scope>
    <source>
        <strain evidence="3">M8UP23</strain>
    </source>
</reference>
<dbReference type="AlphaFoldDB" id="A0AAU7ZDQ8"/>
<dbReference type="EMBL" id="CP132932">
    <property type="protein sequence ID" value="XCB26467.1"/>
    <property type="molecule type" value="Genomic_DNA"/>
</dbReference>
<dbReference type="RefSeq" id="WP_218884538.1">
    <property type="nucleotide sequence ID" value="NZ_CP132931.1"/>
</dbReference>
<accession>A0AAU7ZDQ8</accession>
<sequence>MKHNDKSRLCALATILIVSAVTPLTAQIVKLAPGTDVAARVAAAPPGTKFVFSPGIYIGQQINPKDGDSFTGEGNVILDGAQPLNFRGSGNVWSAPVGVITIGKIRCMHDHPLCNIQRDLYLDDKPLMPVASSDALSVNTWFYDEANGSAVIGFNPAGHKLEIAVAKTAFNNTGRNVTISHLIVEKYASIPQFGAVGGQGSLGNGQGGAQGWTLTDTEVRFSHGTGIQLSDGATIEHCNIHHNGQKGLGARGANVLVENSEIAFNNYAGYDPGWEAGGTKFARTTNLRVLNNYVHDNVGSGLWTDIDNKNTTYRMNRVEHNAGSGIQHEISYDALIEQNTVRWNGAPPRISLWQAQISVQNSSNVIVRDNIVIVPPDAGNGIVVINQERGMGDLGTRLGANNQIIHNTITFEGRGGASGLMDASGSATNNHFDNNTYILKAGGEHFENRGKKTWEQFRALGNDPNSSLVDLAGKQIKQ</sequence>
<keyword evidence="1" id="KW-0732">Signal</keyword>
<name>A0AAU7ZDQ8_9BACT</name>
<evidence type="ECO:0000313" key="3">
    <source>
        <dbReference type="EMBL" id="XCB26467.1"/>
    </source>
</evidence>
<dbReference type="InterPro" id="IPR039448">
    <property type="entry name" value="Beta_helix"/>
</dbReference>
<proteinExistence type="predicted"/>
<evidence type="ECO:0000256" key="1">
    <source>
        <dbReference type="SAM" id="SignalP"/>
    </source>
</evidence>
<evidence type="ECO:0000259" key="2">
    <source>
        <dbReference type="Pfam" id="PF13229"/>
    </source>
</evidence>
<feature type="signal peptide" evidence="1">
    <location>
        <begin position="1"/>
        <end position="26"/>
    </location>
</feature>
<protein>
    <submittedName>
        <fullName evidence="3">Right-handed parallel beta-helix repeat-containing protein</fullName>
    </submittedName>
</protein>
<dbReference type="SMART" id="SM00710">
    <property type="entry name" value="PbH1"/>
    <property type="match status" value="4"/>
</dbReference>
<organism evidence="3">
    <name type="scientific">Tunturiibacter empetritectus</name>
    <dbReference type="NCBI Taxonomy" id="3069691"/>
    <lineage>
        <taxon>Bacteria</taxon>
        <taxon>Pseudomonadati</taxon>
        <taxon>Acidobacteriota</taxon>
        <taxon>Terriglobia</taxon>
        <taxon>Terriglobales</taxon>
        <taxon>Acidobacteriaceae</taxon>
        <taxon>Tunturiibacter</taxon>
    </lineage>
</organism>
<dbReference type="InterPro" id="IPR006626">
    <property type="entry name" value="PbH1"/>
</dbReference>
<dbReference type="KEGG" id="temp:RBB75_18885"/>
<gene>
    <name evidence="3" type="ORF">RBB75_18885</name>
</gene>
<dbReference type="Pfam" id="PF13229">
    <property type="entry name" value="Beta_helix"/>
    <property type="match status" value="1"/>
</dbReference>
<feature type="chain" id="PRO_5043930339" evidence="1">
    <location>
        <begin position="27"/>
        <end position="478"/>
    </location>
</feature>
<feature type="domain" description="Right handed beta helix" evidence="2">
    <location>
        <begin position="208"/>
        <end position="370"/>
    </location>
</feature>
<reference evidence="3" key="2">
    <citation type="journal article" date="2024" name="Environ. Microbiol.">
        <title>Genome analysis and description of Tunturibacter gen. nov. expands the diversity of Terriglobia in tundra soils.</title>
        <authorList>
            <person name="Messyasz A."/>
            <person name="Mannisto M.K."/>
            <person name="Kerkhof L.J."/>
            <person name="Haggblom M.M."/>
        </authorList>
    </citation>
    <scope>NUCLEOTIDE SEQUENCE</scope>
    <source>
        <strain evidence="3">M8UP23</strain>
    </source>
</reference>